<keyword evidence="4" id="KW-1185">Reference proteome</keyword>
<evidence type="ECO:0000256" key="1">
    <source>
        <dbReference type="SAM" id="Phobius"/>
    </source>
</evidence>
<comment type="caution">
    <text evidence="3">The sequence shown here is derived from an EMBL/GenBank/DDBJ whole genome shotgun (WGS) entry which is preliminary data.</text>
</comment>
<evidence type="ECO:0000313" key="3">
    <source>
        <dbReference type="EMBL" id="KAL0063167.1"/>
    </source>
</evidence>
<keyword evidence="2" id="KW-0732">Signal</keyword>
<keyword evidence="1" id="KW-1133">Transmembrane helix</keyword>
<proteinExistence type="predicted"/>
<gene>
    <name evidence="3" type="ORF">AAF712_009961</name>
</gene>
<feature type="chain" id="PRO_5047404171" evidence="2">
    <location>
        <begin position="19"/>
        <end position="233"/>
    </location>
</feature>
<dbReference type="EMBL" id="JBBXMP010000087">
    <property type="protein sequence ID" value="KAL0063167.1"/>
    <property type="molecule type" value="Genomic_DNA"/>
</dbReference>
<sequence>MRSFSFFATLAAAALSLAAPVVDPLPKLPGTPELPTGNALDLTKGPLIPKARHEQTCAEAIVDITAKVALAIQPLTYITKDNCTVDNIKPHVVEVKTILEGGVKLVADITVGVVPSAQAGINGILSGNIASIFSIGGSVLAVVDIAGLLAVLLKVVFVALGAVLKVVADADKDVVVALLCEVAVLVVAMLKIVLPLVGGLVAALLPLCADIVVVLKALGILHLFAPMGLQFQA</sequence>
<dbReference type="Proteomes" id="UP001437256">
    <property type="component" value="Unassembled WGS sequence"/>
</dbReference>
<feature type="transmembrane region" description="Helical" evidence="1">
    <location>
        <begin position="200"/>
        <end position="225"/>
    </location>
</feature>
<evidence type="ECO:0000256" key="2">
    <source>
        <dbReference type="SAM" id="SignalP"/>
    </source>
</evidence>
<name>A0ABR2ZNE5_9AGAR</name>
<keyword evidence="1" id="KW-0812">Transmembrane</keyword>
<reference evidence="3 4" key="1">
    <citation type="submission" date="2024-05" db="EMBL/GenBank/DDBJ databases">
        <title>A draft genome resource for the thread blight pathogen Marasmius tenuissimus strain MS-2.</title>
        <authorList>
            <person name="Yulfo-Soto G.E."/>
            <person name="Baruah I.K."/>
            <person name="Amoako-Attah I."/>
            <person name="Bukari Y."/>
            <person name="Meinhardt L.W."/>
            <person name="Bailey B.A."/>
            <person name="Cohen S.P."/>
        </authorList>
    </citation>
    <scope>NUCLEOTIDE SEQUENCE [LARGE SCALE GENOMIC DNA]</scope>
    <source>
        <strain evidence="3 4">MS-2</strain>
    </source>
</reference>
<accession>A0ABR2ZNE5</accession>
<protein>
    <submittedName>
        <fullName evidence="3">Uncharacterized protein</fullName>
    </submittedName>
</protein>
<organism evidence="3 4">
    <name type="scientific">Marasmius tenuissimus</name>
    <dbReference type="NCBI Taxonomy" id="585030"/>
    <lineage>
        <taxon>Eukaryota</taxon>
        <taxon>Fungi</taxon>
        <taxon>Dikarya</taxon>
        <taxon>Basidiomycota</taxon>
        <taxon>Agaricomycotina</taxon>
        <taxon>Agaricomycetes</taxon>
        <taxon>Agaricomycetidae</taxon>
        <taxon>Agaricales</taxon>
        <taxon>Marasmiineae</taxon>
        <taxon>Marasmiaceae</taxon>
        <taxon>Marasmius</taxon>
    </lineage>
</organism>
<feature type="transmembrane region" description="Helical" evidence="1">
    <location>
        <begin position="174"/>
        <end position="194"/>
    </location>
</feature>
<feature type="signal peptide" evidence="2">
    <location>
        <begin position="1"/>
        <end position="18"/>
    </location>
</feature>
<feature type="transmembrane region" description="Helical" evidence="1">
    <location>
        <begin position="145"/>
        <end position="167"/>
    </location>
</feature>
<evidence type="ECO:0000313" key="4">
    <source>
        <dbReference type="Proteomes" id="UP001437256"/>
    </source>
</evidence>
<keyword evidence="1" id="KW-0472">Membrane</keyword>